<dbReference type="EMBL" id="BLAL01000053">
    <property type="protein sequence ID" value="GES81086.1"/>
    <property type="molecule type" value="Genomic_DNA"/>
</dbReference>
<dbReference type="InterPro" id="IPR006571">
    <property type="entry name" value="TLDc_dom"/>
</dbReference>
<dbReference type="SMART" id="SM00584">
    <property type="entry name" value="TLDc"/>
    <property type="match status" value="1"/>
</dbReference>
<dbReference type="SUPFAM" id="SSF54695">
    <property type="entry name" value="POZ domain"/>
    <property type="match status" value="1"/>
</dbReference>
<dbReference type="PROSITE" id="PS51886">
    <property type="entry name" value="TLDC"/>
    <property type="match status" value="1"/>
</dbReference>
<dbReference type="PANTHER" id="PTHR24410">
    <property type="entry name" value="HL07962P-RELATED"/>
    <property type="match status" value="1"/>
</dbReference>
<dbReference type="InterPro" id="IPR051481">
    <property type="entry name" value="BTB-POZ/Galectin-3-binding"/>
</dbReference>
<dbReference type="Gene3D" id="3.30.710.10">
    <property type="entry name" value="Potassium Channel Kv1.1, Chain A"/>
    <property type="match status" value="1"/>
</dbReference>
<evidence type="ECO:0000259" key="2">
    <source>
        <dbReference type="PROSITE" id="PS51886"/>
    </source>
</evidence>
<dbReference type="EMBL" id="BEXD01000668">
    <property type="protein sequence ID" value="GBB89312.1"/>
    <property type="molecule type" value="Genomic_DNA"/>
</dbReference>
<dbReference type="PROSITE" id="PS50097">
    <property type="entry name" value="BTB"/>
    <property type="match status" value="1"/>
</dbReference>
<dbReference type="InterPro" id="IPR011333">
    <property type="entry name" value="SKP1/BTB/POZ_sf"/>
</dbReference>
<dbReference type="Gene3D" id="1.25.40.420">
    <property type="match status" value="1"/>
</dbReference>
<reference evidence="4" key="2">
    <citation type="submission" date="2019-10" db="EMBL/GenBank/DDBJ databases">
        <title>Conservation and host-specific expression of non-tandemly repeated heterogenous ribosome RNA gene in arbuscular mycorrhizal fungi.</title>
        <authorList>
            <person name="Maeda T."/>
            <person name="Kobayashi Y."/>
            <person name="Nakagawa T."/>
            <person name="Ezawa T."/>
            <person name="Yamaguchi K."/>
            <person name="Bino T."/>
            <person name="Nishimoto Y."/>
            <person name="Shigenobu S."/>
            <person name="Kawaguchi M."/>
        </authorList>
    </citation>
    <scope>NUCLEOTIDE SEQUENCE</scope>
    <source>
        <strain evidence="4">HR1</strain>
    </source>
</reference>
<feature type="domain" description="TLDc" evidence="2">
    <location>
        <begin position="291"/>
        <end position="458"/>
    </location>
</feature>
<evidence type="ECO:0000259" key="1">
    <source>
        <dbReference type="PROSITE" id="PS50097"/>
    </source>
</evidence>
<protein>
    <submittedName>
        <fullName evidence="4">BTB/POZ domain-containing protein</fullName>
    </submittedName>
</protein>
<dbReference type="InterPro" id="IPR000210">
    <property type="entry name" value="BTB/POZ_dom"/>
</dbReference>
<proteinExistence type="predicted"/>
<dbReference type="AlphaFoldDB" id="A0A2Z6QKP6"/>
<dbReference type="PANTHER" id="PTHR24410:SF23">
    <property type="entry name" value="BTB DOMAIN-CONTAINING PROTEIN-RELATED"/>
    <property type="match status" value="1"/>
</dbReference>
<gene>
    <name evidence="4" type="ORF">RCL2_000834700</name>
    <name evidence="3" type="ORF">RclHR1_00160028</name>
</gene>
<accession>A0A2Z6QKP6</accession>
<dbReference type="Proteomes" id="UP000615446">
    <property type="component" value="Unassembled WGS sequence"/>
</dbReference>
<dbReference type="Proteomes" id="UP000247702">
    <property type="component" value="Unassembled WGS sequence"/>
</dbReference>
<dbReference type="OrthoDB" id="25620at2759"/>
<name>A0A2Z6QKP6_9GLOM</name>
<comment type="caution">
    <text evidence="3">The sequence shown here is derived from an EMBL/GenBank/DDBJ whole genome shotgun (WGS) entry which is preliminary data.</text>
</comment>
<dbReference type="Pfam" id="PF00651">
    <property type="entry name" value="BTB"/>
    <property type="match status" value="1"/>
</dbReference>
<keyword evidence="5" id="KW-1185">Reference proteome</keyword>
<dbReference type="SMART" id="SM00225">
    <property type="entry name" value="BTB"/>
    <property type="match status" value="1"/>
</dbReference>
<dbReference type="Pfam" id="PF07534">
    <property type="entry name" value="TLD"/>
    <property type="match status" value="1"/>
</dbReference>
<evidence type="ECO:0000313" key="4">
    <source>
        <dbReference type="EMBL" id="GES81086.1"/>
    </source>
</evidence>
<evidence type="ECO:0000313" key="5">
    <source>
        <dbReference type="Proteomes" id="UP000247702"/>
    </source>
</evidence>
<reference evidence="3 5" key="1">
    <citation type="submission" date="2017-11" db="EMBL/GenBank/DDBJ databases">
        <title>The genome of Rhizophagus clarus HR1 reveals common genetic basis of auxotrophy among arbuscular mycorrhizal fungi.</title>
        <authorList>
            <person name="Kobayashi Y."/>
        </authorList>
    </citation>
    <scope>NUCLEOTIDE SEQUENCE [LARGE SCALE GENOMIC DNA]</scope>
    <source>
        <strain evidence="3 5">HR1</strain>
    </source>
</reference>
<sequence>MLQKLCAPVLNNFENLFNSKKNYDVVIQAGEENNEIFAHSVVLCCQSNYFNTAFSDNWAERKDGKFIFKKPNISQHILEIIIRYLYCGQLDLSVDEGGSDILKLLIATEELGLNILNEYIQEFLIENQNELLHNNPIEILEVVFQYEAFTKLKDNLLKTICQKPKILFGTDKILSLPAQILESLIKRNDLALDEIEVWDNLIKWAHAQHPAVRKDPFKWTKDELTLMERTLLKLIPLVRFHDITSKLYYDRVIPYEDLFPKTLRLEIMKVFLTSNLELIDLLPSRSSIDSFLISAKHLALFSGWIDKKDAVLKEVSYEFNLIFRASRDGSTATGFHAKCDNKGATIVIAKIRSLNRIVGGYNPLDWNGNGDKSTPDSFIFTFENYNNIDTGRISRVIEQESAIRCYNNYGPIFGNYGNGSNDIMVSDKGKWSSATNSYSDLSIPRNFEIDDYEVFQVVKKKLE</sequence>
<dbReference type="CDD" id="cd18186">
    <property type="entry name" value="BTB_POZ_ZBTB_KLHL-like"/>
    <property type="match status" value="1"/>
</dbReference>
<organism evidence="3 5">
    <name type="scientific">Rhizophagus clarus</name>
    <dbReference type="NCBI Taxonomy" id="94130"/>
    <lineage>
        <taxon>Eukaryota</taxon>
        <taxon>Fungi</taxon>
        <taxon>Fungi incertae sedis</taxon>
        <taxon>Mucoromycota</taxon>
        <taxon>Glomeromycotina</taxon>
        <taxon>Glomeromycetes</taxon>
        <taxon>Glomerales</taxon>
        <taxon>Glomeraceae</taxon>
        <taxon>Rhizophagus</taxon>
    </lineage>
</organism>
<evidence type="ECO:0000313" key="3">
    <source>
        <dbReference type="EMBL" id="GBB89312.1"/>
    </source>
</evidence>
<feature type="domain" description="BTB" evidence="1">
    <location>
        <begin position="23"/>
        <end position="94"/>
    </location>
</feature>